<dbReference type="STRING" id="33935.ADM90_08375"/>
<feature type="domain" description="Peptidase S8/S53" evidence="9">
    <location>
        <begin position="159"/>
        <end position="405"/>
    </location>
</feature>
<name>A0A0M9DLF2_9BACI</name>
<dbReference type="PROSITE" id="PS51892">
    <property type="entry name" value="SUBTILASE"/>
    <property type="match status" value="1"/>
</dbReference>
<evidence type="ECO:0000256" key="3">
    <source>
        <dbReference type="ARBA" id="ARBA00022801"/>
    </source>
</evidence>
<comment type="similarity">
    <text evidence="1 5 6">Belongs to the peptidase S8 family.</text>
</comment>
<keyword evidence="12" id="KW-1185">Reference proteome</keyword>
<evidence type="ECO:0000259" key="10">
    <source>
        <dbReference type="Pfam" id="PF22148"/>
    </source>
</evidence>
<comment type="caution">
    <text evidence="11">The sequence shown here is derived from an EMBL/GenBank/DDBJ whole genome shotgun (WGS) entry which is preliminary data.</text>
</comment>
<keyword evidence="4 5" id="KW-0720">Serine protease</keyword>
<evidence type="ECO:0000313" key="11">
    <source>
        <dbReference type="EMBL" id="KOY83279.1"/>
    </source>
</evidence>
<dbReference type="InterPro" id="IPR023828">
    <property type="entry name" value="Peptidase_S8_Ser-AS"/>
</dbReference>
<accession>A0A0M9DLF2</accession>
<dbReference type="InterPro" id="IPR022398">
    <property type="entry name" value="Peptidase_S8_His-AS"/>
</dbReference>
<dbReference type="InterPro" id="IPR054399">
    <property type="entry name" value="Fervidolysin-like_N_prodom"/>
</dbReference>
<dbReference type="EMBL" id="LGCI01000005">
    <property type="protein sequence ID" value="KOY83279.1"/>
    <property type="molecule type" value="Genomic_DNA"/>
</dbReference>
<dbReference type="RefSeq" id="WP_053994519.1">
    <property type="nucleotide sequence ID" value="NZ_CP065643.1"/>
</dbReference>
<gene>
    <name evidence="11" type="ORF">ADM90_08375</name>
</gene>
<feature type="active site" description="Charge relay system" evidence="5">
    <location>
        <position position="357"/>
    </location>
</feature>
<feature type="active site" description="Charge relay system" evidence="5">
    <location>
        <position position="199"/>
    </location>
</feature>
<feature type="region of interest" description="Disordered" evidence="7">
    <location>
        <begin position="630"/>
        <end position="653"/>
    </location>
</feature>
<protein>
    <submittedName>
        <fullName evidence="11">Peptidase S8</fullName>
    </submittedName>
</protein>
<evidence type="ECO:0000259" key="9">
    <source>
        <dbReference type="Pfam" id="PF00082"/>
    </source>
</evidence>
<evidence type="ECO:0000256" key="8">
    <source>
        <dbReference type="SAM" id="SignalP"/>
    </source>
</evidence>
<evidence type="ECO:0000256" key="7">
    <source>
        <dbReference type="SAM" id="MobiDB-lite"/>
    </source>
</evidence>
<evidence type="ECO:0000256" key="2">
    <source>
        <dbReference type="ARBA" id="ARBA00022670"/>
    </source>
</evidence>
<feature type="compositionally biased region" description="Low complexity" evidence="7">
    <location>
        <begin position="632"/>
        <end position="644"/>
    </location>
</feature>
<dbReference type="PRINTS" id="PR00723">
    <property type="entry name" value="SUBTILISIN"/>
</dbReference>
<keyword evidence="3 5" id="KW-0378">Hydrolase</keyword>
<organism evidence="11 12">
    <name type="scientific">Lysinibacillus macroides</name>
    <dbReference type="NCBI Taxonomy" id="33935"/>
    <lineage>
        <taxon>Bacteria</taxon>
        <taxon>Bacillati</taxon>
        <taxon>Bacillota</taxon>
        <taxon>Bacilli</taxon>
        <taxon>Bacillales</taxon>
        <taxon>Bacillaceae</taxon>
        <taxon>Lysinibacillus</taxon>
    </lineage>
</organism>
<feature type="chain" id="PRO_5005834046" evidence="8">
    <location>
        <begin position="27"/>
        <end position="1188"/>
    </location>
</feature>
<dbReference type="PATRIC" id="fig|33935.3.peg.1140"/>
<dbReference type="InterPro" id="IPR015500">
    <property type="entry name" value="Peptidase_S8_subtilisin-rel"/>
</dbReference>
<keyword evidence="2 5" id="KW-0645">Protease</keyword>
<dbReference type="OrthoDB" id="9798386at2"/>
<dbReference type="Proteomes" id="UP000037977">
    <property type="component" value="Unassembled WGS sequence"/>
</dbReference>
<dbReference type="SUPFAM" id="SSF52743">
    <property type="entry name" value="Subtilisin-like"/>
    <property type="match status" value="1"/>
</dbReference>
<dbReference type="GO" id="GO:0006508">
    <property type="term" value="P:proteolysis"/>
    <property type="evidence" value="ECO:0007669"/>
    <property type="project" value="UniProtKB-KW"/>
</dbReference>
<dbReference type="InterPro" id="IPR000209">
    <property type="entry name" value="Peptidase_S8/S53_dom"/>
</dbReference>
<keyword evidence="8" id="KW-0732">Signal</keyword>
<feature type="active site" description="Charge relay system" evidence="5">
    <location>
        <position position="167"/>
    </location>
</feature>
<feature type="signal peptide" evidence="8">
    <location>
        <begin position="1"/>
        <end position="26"/>
    </location>
</feature>
<evidence type="ECO:0000256" key="6">
    <source>
        <dbReference type="RuleBase" id="RU003355"/>
    </source>
</evidence>
<dbReference type="GO" id="GO:0004252">
    <property type="term" value="F:serine-type endopeptidase activity"/>
    <property type="evidence" value="ECO:0007669"/>
    <property type="project" value="UniProtKB-UniRule"/>
</dbReference>
<dbReference type="PROSITE" id="PS00137">
    <property type="entry name" value="SUBTILASE_HIS"/>
    <property type="match status" value="1"/>
</dbReference>
<feature type="region of interest" description="Disordered" evidence="7">
    <location>
        <begin position="729"/>
        <end position="752"/>
    </location>
</feature>
<dbReference type="InterPro" id="IPR036852">
    <property type="entry name" value="Peptidase_S8/S53_dom_sf"/>
</dbReference>
<dbReference type="Gene3D" id="2.60.120.380">
    <property type="match status" value="3"/>
</dbReference>
<dbReference type="PROSITE" id="PS00138">
    <property type="entry name" value="SUBTILASE_SER"/>
    <property type="match status" value="1"/>
</dbReference>
<evidence type="ECO:0000256" key="1">
    <source>
        <dbReference type="ARBA" id="ARBA00011073"/>
    </source>
</evidence>
<dbReference type="InterPro" id="IPR051048">
    <property type="entry name" value="Peptidase_S8/S53_subtilisin"/>
</dbReference>
<feature type="domain" description="Fervidolysin-like N-terminal prodomain" evidence="10">
    <location>
        <begin position="73"/>
        <end position="123"/>
    </location>
</feature>
<dbReference type="InterPro" id="IPR023827">
    <property type="entry name" value="Peptidase_S8_Asp-AS"/>
</dbReference>
<dbReference type="PANTHER" id="PTHR43399:SF4">
    <property type="entry name" value="CELL WALL-ASSOCIATED PROTEASE"/>
    <property type="match status" value="1"/>
</dbReference>
<dbReference type="PANTHER" id="PTHR43399">
    <property type="entry name" value="SUBTILISIN-RELATED"/>
    <property type="match status" value="1"/>
</dbReference>
<sequence length="1188" mass="131200">MRNWLKKSVTVVASAALMVPAVSAFAETPQPATKNGKLEQLMLASNQTRTGQNSQNSEKWISKNTIVIKHAGLDQNVHKKIGAKVLRSIPSLGYDVIQLNKDVSLEKAVSYYLQQDGITSVSPSYIYHTFATDTDPKTEEMYHLSLLQIDRALKLAGDHEVTVAVIDSGVDFKHPDLKAQVLPPYNAAAPANTTYTADHGTHVAGIIAAAKDNGIGGHGIHPKAKLLPIDVFNGKEGADDFTIAQGILYAIEQGADIINMSLGGYGESPLMQEAVQKAIDSGITIVAAAGNEATDEYSFPASFEGVISVGSTNNKNKLSSYSNYGPSVDIVAPGEDVYSTVYDAKKGSSFIKFSGTSMASPVVAGIASLLKSKYPQLKPYEIEAILEMSAQDLGEKGYDLTYGHGLVDPIKALQFDLQKLPKHHSETVEERLTNAKVLTKNTLNTEQGVFEQPDEKKWYKVDLEAEEYAQFTLKGADKYDYAFDLYFYPTSHFGEVEPIHVNDVRIGKKEGYLFKAEQEGTLLVGVKDHNGSYSLKGKSTFTFTAQTTKELPVDALDQTNREEIKKFPFSTAGKDYTLLSTDQQKDQDYFTFSVKKPTTLKFDLSGIPGVTTSMELYLKEDFMPLEAEELTQPPGEQEPPAQELEPAKEDEDEMEAYPMQMAYGTAKGENISLIVDAMPEQEYVLRVSNDNSMDFSMGMFFSGGVEKEEKVSESILPYTLKGTAVTLPKDEDGLPADGISLEESANEEPSSIAPSAIKKRDDMDTMLSMLTNAFSGEKLEDVEPIMEKALRFNIGEDQTAYFQSDYDEDYFLLKSPEDALYRFQFNKGTGQMPSGTIFEYDEEAKELLPVASLTDSLNILALLSGATNNEDDAKVVPLKKDKTYVVAVMNMGERSVDPYTLKTRKIGDIPATYNPDNQEEGKAQPLQLGTTYKDHLIYQDDIDYYYYKQQGNDEVMSLLLSTIPFTDEELKQLPKELQQDLKFAGSIIEDTNGNMKIDPKELATEVPFGIGENILELLLGVMGTADVNTSFQAKKDRGYFILVSSINFGQVSVQPYALTLFDHRRVDEDADSTLVNGVPTKPLALTKKEDKWIASHYFNTGIPFGDKDYFEFTNNQKREVSFSLQTEKALDGVIRIINANGKTVSTLDLYGAEDAEIGTVELDAGTYYIEVSEAYGKASTQPYTLEIQ</sequence>
<dbReference type="Gene3D" id="3.40.50.200">
    <property type="entry name" value="Peptidase S8/S53 domain"/>
    <property type="match status" value="1"/>
</dbReference>
<dbReference type="Pfam" id="PF00082">
    <property type="entry name" value="Peptidase_S8"/>
    <property type="match status" value="1"/>
</dbReference>
<reference evidence="11 12" key="1">
    <citation type="submission" date="2015-07" db="EMBL/GenBank/DDBJ databases">
        <title>Genome sequencing project for genomic taxonomy and phylogenomics of Bacillus-like bacteria.</title>
        <authorList>
            <person name="Liu B."/>
            <person name="Wang J."/>
            <person name="Zhu Y."/>
            <person name="Liu G."/>
            <person name="Chen Q."/>
            <person name="Chen Z."/>
            <person name="Che J."/>
            <person name="Ge C."/>
            <person name="Shi H."/>
            <person name="Pan Z."/>
            <person name="Liu X."/>
        </authorList>
    </citation>
    <scope>NUCLEOTIDE SEQUENCE [LARGE SCALE GENOMIC DNA]</scope>
    <source>
        <strain evidence="11 12">DSM 54</strain>
    </source>
</reference>
<dbReference type="PROSITE" id="PS00136">
    <property type="entry name" value="SUBTILASE_ASP"/>
    <property type="match status" value="1"/>
</dbReference>
<evidence type="ECO:0000256" key="5">
    <source>
        <dbReference type="PROSITE-ProRule" id="PRU01240"/>
    </source>
</evidence>
<proteinExistence type="inferred from homology"/>
<dbReference type="Pfam" id="PF22148">
    <property type="entry name" value="Fervidolysin_NPro-like"/>
    <property type="match status" value="1"/>
</dbReference>
<evidence type="ECO:0000313" key="12">
    <source>
        <dbReference type="Proteomes" id="UP000037977"/>
    </source>
</evidence>
<evidence type="ECO:0000256" key="4">
    <source>
        <dbReference type="ARBA" id="ARBA00022825"/>
    </source>
</evidence>
<dbReference type="AlphaFoldDB" id="A0A0M9DLF2"/>